<keyword evidence="4" id="KW-1185">Reference proteome</keyword>
<feature type="region of interest" description="Disordered" evidence="2">
    <location>
        <begin position="317"/>
        <end position="361"/>
    </location>
</feature>
<evidence type="ECO:0000313" key="3">
    <source>
        <dbReference type="EMBL" id="OXA54210.1"/>
    </source>
</evidence>
<sequence>MTFEWIMENYQVAHKLAGLANLPPWKVCLYGILDITSRNSISNWGELCRVKSQQLQNWSNQSGVGNAWRGSTNINNFVRTFSNLFVTGTFKGHPTSGAIKAFSCFLVAALVDSKLGTGGETLVESNRLAFLFENNASLKEAIDFWKLCWPQVAEIWSSYRPQLPGIFAGYRFSLPNIPTVDNHYLAIRNLEEIEQDAGKDDTRKDPLGVCHINLAISSIDKVQKLREQRKIRLQEEMDELDSELHSMEDRKDDLHVRADNNCLYYKMVGMMAESFCKQKNHESISMTIHGEALLHWISQKLDVKIPKGVPIIDDEFFQGSMYTPPDPDNSDDDSQDPQQPPETLSIVPFQRGSNSKTNQAFSDGHVIVDNIDQGISNKEYAKVLAKGEKSATKRKSSPPSLEEIFVDFELDKMVSAIHDKFDTLNSASRSADTELD</sequence>
<dbReference type="Proteomes" id="UP000198287">
    <property type="component" value="Unassembled WGS sequence"/>
</dbReference>
<gene>
    <name evidence="3" type="ORF">Fcan01_10121</name>
</gene>
<keyword evidence="1" id="KW-0175">Coiled coil</keyword>
<accession>A0A226E9Z1</accession>
<evidence type="ECO:0000256" key="1">
    <source>
        <dbReference type="SAM" id="Coils"/>
    </source>
</evidence>
<proteinExistence type="predicted"/>
<evidence type="ECO:0000313" key="4">
    <source>
        <dbReference type="Proteomes" id="UP000198287"/>
    </source>
</evidence>
<dbReference type="AlphaFoldDB" id="A0A226E9Z1"/>
<feature type="coiled-coil region" evidence="1">
    <location>
        <begin position="223"/>
        <end position="257"/>
    </location>
</feature>
<comment type="caution">
    <text evidence="3">The sequence shown here is derived from an EMBL/GenBank/DDBJ whole genome shotgun (WGS) entry which is preliminary data.</text>
</comment>
<protein>
    <submittedName>
        <fullName evidence="3">Uncharacterized protein</fullName>
    </submittedName>
</protein>
<name>A0A226E9Z1_FOLCA</name>
<reference evidence="3 4" key="1">
    <citation type="submission" date="2015-12" db="EMBL/GenBank/DDBJ databases">
        <title>The genome of Folsomia candida.</title>
        <authorList>
            <person name="Faddeeva A."/>
            <person name="Derks M.F."/>
            <person name="Anvar Y."/>
            <person name="Smit S."/>
            <person name="Van Straalen N."/>
            <person name="Roelofs D."/>
        </authorList>
    </citation>
    <scope>NUCLEOTIDE SEQUENCE [LARGE SCALE GENOMIC DNA]</scope>
    <source>
        <strain evidence="3 4">VU population</strain>
        <tissue evidence="3">Whole body</tissue>
    </source>
</reference>
<feature type="compositionally biased region" description="Polar residues" evidence="2">
    <location>
        <begin position="351"/>
        <end position="361"/>
    </location>
</feature>
<dbReference type="EMBL" id="LNIX01000005">
    <property type="protein sequence ID" value="OXA54210.1"/>
    <property type="molecule type" value="Genomic_DNA"/>
</dbReference>
<organism evidence="3 4">
    <name type="scientific">Folsomia candida</name>
    <name type="common">Springtail</name>
    <dbReference type="NCBI Taxonomy" id="158441"/>
    <lineage>
        <taxon>Eukaryota</taxon>
        <taxon>Metazoa</taxon>
        <taxon>Ecdysozoa</taxon>
        <taxon>Arthropoda</taxon>
        <taxon>Hexapoda</taxon>
        <taxon>Collembola</taxon>
        <taxon>Entomobryomorpha</taxon>
        <taxon>Isotomoidea</taxon>
        <taxon>Isotomidae</taxon>
        <taxon>Proisotominae</taxon>
        <taxon>Folsomia</taxon>
    </lineage>
</organism>
<evidence type="ECO:0000256" key="2">
    <source>
        <dbReference type="SAM" id="MobiDB-lite"/>
    </source>
</evidence>